<gene>
    <name evidence="2" type="ORF">JDP02_11050</name>
</gene>
<keyword evidence="1" id="KW-0732">Signal</keyword>
<dbReference type="PROSITE" id="PS51257">
    <property type="entry name" value="PROKAR_LIPOPROTEIN"/>
    <property type="match status" value="1"/>
</dbReference>
<evidence type="ECO:0000313" key="3">
    <source>
        <dbReference type="Proteomes" id="UP000603369"/>
    </source>
</evidence>
<dbReference type="EMBL" id="JAEHFL010000020">
    <property type="protein sequence ID" value="MBK3429036.1"/>
    <property type="molecule type" value="Genomic_DNA"/>
</dbReference>
<evidence type="ECO:0000313" key="2">
    <source>
        <dbReference type="EMBL" id="MBK3429036.1"/>
    </source>
</evidence>
<organism evidence="2 3">
    <name type="scientific">Corynebacterium tuberculostearicum</name>
    <dbReference type="NCBI Taxonomy" id="38304"/>
    <lineage>
        <taxon>Bacteria</taxon>
        <taxon>Bacillati</taxon>
        <taxon>Actinomycetota</taxon>
        <taxon>Actinomycetes</taxon>
        <taxon>Mycobacteriales</taxon>
        <taxon>Corynebacteriaceae</taxon>
        <taxon>Corynebacterium</taxon>
    </lineage>
</organism>
<sequence>MSLKRLLPVLTATLFLASCSPSAQDGEYPVYGDGYDLNTKDGMADYLKEYKTLPDDYINHDADQLEGDDQPETFETNADSVKKAGEATCKNDELLDISKEYFRGNTDKFGEAVMSSVSGSDDKYSDVFETLNIPDDAPDNDKIMAAAMTSLGAVMACGDEFSDEELEKVAESIHSS</sequence>
<proteinExistence type="predicted"/>
<reference evidence="2 3" key="1">
    <citation type="submission" date="2020-12" db="EMBL/GenBank/DDBJ databases">
        <title>Draft genome sequence of the commensal strain Corynebacterium tuberculostearicum MFP09/CIP 102622 isolated from human skin.</title>
        <authorList>
            <person name="Boukerb A.M."/>
            <person name="Janvier X."/>
            <person name="Feuilloley M.G.J."/>
            <person name="Groboillot A."/>
        </authorList>
    </citation>
    <scope>NUCLEOTIDE SEQUENCE [LARGE SCALE GENOMIC DNA]</scope>
    <source>
        <strain evidence="2 3">CIP 102622</strain>
    </source>
</reference>
<comment type="caution">
    <text evidence="2">The sequence shown here is derived from an EMBL/GenBank/DDBJ whole genome shotgun (WGS) entry which is preliminary data.</text>
</comment>
<feature type="chain" id="PRO_5034922140" evidence="1">
    <location>
        <begin position="24"/>
        <end position="176"/>
    </location>
</feature>
<name>A0A8I1L8V0_9CORY</name>
<dbReference type="RefSeq" id="WP_200436288.1">
    <property type="nucleotide sequence ID" value="NZ_JAEHFL010000020.1"/>
</dbReference>
<dbReference type="AlphaFoldDB" id="A0A8I1L8V0"/>
<evidence type="ECO:0000256" key="1">
    <source>
        <dbReference type="SAM" id="SignalP"/>
    </source>
</evidence>
<feature type="signal peptide" evidence="1">
    <location>
        <begin position="1"/>
        <end position="23"/>
    </location>
</feature>
<accession>A0A8I1L8V0</accession>
<dbReference type="Proteomes" id="UP000603369">
    <property type="component" value="Unassembled WGS sequence"/>
</dbReference>
<protein>
    <submittedName>
        <fullName evidence="2">Ribonuclease</fullName>
    </submittedName>
</protein>
<keyword evidence="3" id="KW-1185">Reference proteome</keyword>